<name>A0ABV5GNL8_9FLAO</name>
<organism evidence="2 3">
    <name type="scientific">Flavobacterium jumunjinense</name>
    <dbReference type="NCBI Taxonomy" id="998845"/>
    <lineage>
        <taxon>Bacteria</taxon>
        <taxon>Pseudomonadati</taxon>
        <taxon>Bacteroidota</taxon>
        <taxon>Flavobacteriia</taxon>
        <taxon>Flavobacteriales</taxon>
        <taxon>Flavobacteriaceae</taxon>
        <taxon>Flavobacterium</taxon>
    </lineage>
</organism>
<dbReference type="RefSeq" id="WP_236456650.1">
    <property type="nucleotide sequence ID" value="NZ_CBCSGE010000042.1"/>
</dbReference>
<feature type="transmembrane region" description="Helical" evidence="1">
    <location>
        <begin position="52"/>
        <end position="70"/>
    </location>
</feature>
<keyword evidence="3" id="KW-1185">Reference proteome</keyword>
<feature type="transmembrane region" description="Helical" evidence="1">
    <location>
        <begin position="76"/>
        <end position="93"/>
    </location>
</feature>
<dbReference type="EMBL" id="JBHMEY010000024">
    <property type="protein sequence ID" value="MFB9096899.1"/>
    <property type="molecule type" value="Genomic_DNA"/>
</dbReference>
<evidence type="ECO:0000256" key="1">
    <source>
        <dbReference type="SAM" id="Phobius"/>
    </source>
</evidence>
<keyword evidence="1" id="KW-0812">Transmembrane</keyword>
<comment type="caution">
    <text evidence="2">The sequence shown here is derived from an EMBL/GenBank/DDBJ whole genome shotgun (WGS) entry which is preliminary data.</text>
</comment>
<evidence type="ECO:0000313" key="2">
    <source>
        <dbReference type="EMBL" id="MFB9096899.1"/>
    </source>
</evidence>
<sequence>MKQFFKYEKGFININETDLFLTKTGNWSEIDLIEEKSFKSKSQNTIKKVKTYSFYAMLVSFSLLLFINIYRADNKILLTTAIILLIVSSFNYIKVGSGSQYKIPLSKIDKMDYSFKSLKIYFKNKEGKEDFERLENIEEKGITILKKLGYI</sequence>
<protein>
    <submittedName>
        <fullName evidence="2">Uncharacterized protein</fullName>
    </submittedName>
</protein>
<evidence type="ECO:0000313" key="3">
    <source>
        <dbReference type="Proteomes" id="UP001589607"/>
    </source>
</evidence>
<gene>
    <name evidence="2" type="ORF">ACFFVF_10255</name>
</gene>
<accession>A0ABV5GNL8</accession>
<dbReference type="Proteomes" id="UP001589607">
    <property type="component" value="Unassembled WGS sequence"/>
</dbReference>
<proteinExistence type="predicted"/>
<keyword evidence="1" id="KW-0472">Membrane</keyword>
<reference evidence="2 3" key="1">
    <citation type="submission" date="2024-09" db="EMBL/GenBank/DDBJ databases">
        <authorList>
            <person name="Sun Q."/>
            <person name="Mori K."/>
        </authorList>
    </citation>
    <scope>NUCLEOTIDE SEQUENCE [LARGE SCALE GENOMIC DNA]</scope>
    <source>
        <strain evidence="2 3">CECT 7955</strain>
    </source>
</reference>
<keyword evidence="1" id="KW-1133">Transmembrane helix</keyword>